<gene>
    <name evidence="1" type="ORF">TM35_000252410</name>
</gene>
<dbReference type="Proteomes" id="UP000192257">
    <property type="component" value="Unassembled WGS sequence"/>
</dbReference>
<dbReference type="VEuPathDB" id="TriTrypDB:TM35_000252410"/>
<dbReference type="SUPFAM" id="SSF57850">
    <property type="entry name" value="RING/U-box"/>
    <property type="match status" value="1"/>
</dbReference>
<keyword evidence="2" id="KW-1185">Reference proteome</keyword>
<dbReference type="EMBL" id="NBCO01000025">
    <property type="protein sequence ID" value="ORC86945.1"/>
    <property type="molecule type" value="Genomic_DNA"/>
</dbReference>
<protein>
    <submittedName>
        <fullName evidence="1">Uncharacterized protein</fullName>
    </submittedName>
</protein>
<organism evidence="1 2">
    <name type="scientific">Trypanosoma theileri</name>
    <dbReference type="NCBI Taxonomy" id="67003"/>
    <lineage>
        <taxon>Eukaryota</taxon>
        <taxon>Discoba</taxon>
        <taxon>Euglenozoa</taxon>
        <taxon>Kinetoplastea</taxon>
        <taxon>Metakinetoplastina</taxon>
        <taxon>Trypanosomatida</taxon>
        <taxon>Trypanosomatidae</taxon>
        <taxon>Trypanosoma</taxon>
    </lineage>
</organism>
<proteinExistence type="predicted"/>
<reference evidence="1 2" key="1">
    <citation type="submission" date="2017-03" db="EMBL/GenBank/DDBJ databases">
        <title>An alternative strategy for trypanosome survival in the mammalian bloodstream revealed through genome and transcriptome analysis of the ubiquitous bovine parasite Trypanosoma (Megatrypanum) theileri.</title>
        <authorList>
            <person name="Kelly S."/>
            <person name="Ivens A."/>
            <person name="Mott A."/>
            <person name="O'Neill E."/>
            <person name="Emms D."/>
            <person name="Macleod O."/>
            <person name="Voorheis P."/>
            <person name="Matthews J."/>
            <person name="Matthews K."/>
            <person name="Carrington M."/>
        </authorList>
    </citation>
    <scope>NUCLEOTIDE SEQUENCE [LARGE SCALE GENOMIC DNA]</scope>
    <source>
        <strain evidence="1">Edinburgh</strain>
    </source>
</reference>
<evidence type="ECO:0000313" key="1">
    <source>
        <dbReference type="EMBL" id="ORC86945.1"/>
    </source>
</evidence>
<evidence type="ECO:0000313" key="2">
    <source>
        <dbReference type="Proteomes" id="UP000192257"/>
    </source>
</evidence>
<accession>A0A1X0NQF7</accession>
<sequence>MKGCDKCTFRYYEILPIDLEPEYEPGYTCDMCSKDFSKGPFFHCARSGRDLCIDCGERLSLNPFSALISKVMVPDTVWKDMHRGSVVVLCYQMHFEFFGCHFSDGSNLLVSNRDDAPSYYIEAGSIFEKAVFLTKSDLLKRFPWVKEVVRIFDIRATCFYPMSTHSDRSRQCYLISFRQEEDFLEFHLSDGFYEVLHCTEGVILVIKESLVISCLVMNSPVRWGKSLPKAASLALEWFLSGR</sequence>
<dbReference type="RefSeq" id="XP_028881011.1">
    <property type="nucleotide sequence ID" value="XM_029027832.1"/>
</dbReference>
<dbReference type="AlphaFoldDB" id="A0A1X0NQF7"/>
<name>A0A1X0NQF7_9TRYP</name>
<dbReference type="GeneID" id="39987612"/>
<dbReference type="OrthoDB" id="276511at2759"/>
<comment type="caution">
    <text evidence="1">The sequence shown here is derived from an EMBL/GenBank/DDBJ whole genome shotgun (WGS) entry which is preliminary data.</text>
</comment>